<dbReference type="PANTHER" id="PTHR35285:SF1">
    <property type="entry name" value="2-C-METHYL-D-ERYTHRITOL 4-PHOSPHATE CYTIDYLYLTRANSFERASE"/>
    <property type="match status" value="1"/>
</dbReference>
<dbReference type="Pfam" id="PF20520">
    <property type="entry name" value="Ac45-VOA1_TM"/>
    <property type="match status" value="1"/>
</dbReference>
<dbReference type="GO" id="GO:0016020">
    <property type="term" value="C:membrane"/>
    <property type="evidence" value="ECO:0007669"/>
    <property type="project" value="UniProtKB-SubCell"/>
</dbReference>
<keyword evidence="3 5" id="KW-1133">Transmembrane helix</keyword>
<dbReference type="InParanoid" id="A0A1Q3B5R9"/>
<feature type="chain" id="PRO_5013066388" description="V-type proton ATPase subunit S1/VOA1 transmembrane domain-containing protein" evidence="6">
    <location>
        <begin position="21"/>
        <end position="320"/>
    </location>
</feature>
<dbReference type="AlphaFoldDB" id="A0A1Q3B5R9"/>
<feature type="domain" description="V-type proton ATPase subunit S1/VOA1 transmembrane" evidence="7">
    <location>
        <begin position="284"/>
        <end position="315"/>
    </location>
</feature>
<name>A0A1Q3B5R9_CEPFO</name>
<keyword evidence="2 5" id="KW-0812">Transmembrane</keyword>
<sequence>MKVVVAALLLLEALISFGFGVSLPLTTSTESTTAPAFLWAPHHNQFLNNVNYQTISPKDLAKSVLSEGEWSNLLCSGSKLQPPVDLTLVFVGRELHSSDVSGSRRGNPTLVDFLKVSFMTSNFSVAFPYVATSEEETMENSLFSGFTEACGRDLCNVAFSDSCSIEGKNFQKLADLRSVHDHLVSRRDKPRNGQANLVVFCCGGSHSFNELDQPRLEGDIISELVSSVDKSGAKYAVLYVSRPLKTIQYPFSRDLERFLAEGAVGKGSANSTSCNEVCQIKSSLLEGFLVAIVLLLILVSGLCCMMGIDTPTRFETPQDS</sequence>
<evidence type="ECO:0000256" key="5">
    <source>
        <dbReference type="SAM" id="Phobius"/>
    </source>
</evidence>
<dbReference type="InterPro" id="IPR046756">
    <property type="entry name" value="VAS1/VOA1_TM"/>
</dbReference>
<evidence type="ECO:0000256" key="6">
    <source>
        <dbReference type="SAM" id="SignalP"/>
    </source>
</evidence>
<proteinExistence type="predicted"/>
<reference evidence="9" key="1">
    <citation type="submission" date="2016-04" db="EMBL/GenBank/DDBJ databases">
        <title>Cephalotus genome sequencing.</title>
        <authorList>
            <person name="Fukushima K."/>
            <person name="Hasebe M."/>
            <person name="Fang X."/>
        </authorList>
    </citation>
    <scope>NUCLEOTIDE SEQUENCE [LARGE SCALE GENOMIC DNA]</scope>
    <source>
        <strain evidence="9">cv. St1</strain>
    </source>
</reference>
<protein>
    <recommendedName>
        <fullName evidence="7">V-type proton ATPase subunit S1/VOA1 transmembrane domain-containing protein</fullName>
    </recommendedName>
</protein>
<keyword evidence="4 5" id="KW-0472">Membrane</keyword>
<gene>
    <name evidence="8" type="ORF">CFOL_v3_06653</name>
</gene>
<evidence type="ECO:0000256" key="3">
    <source>
        <dbReference type="ARBA" id="ARBA00022989"/>
    </source>
</evidence>
<dbReference type="Proteomes" id="UP000187406">
    <property type="component" value="Unassembled WGS sequence"/>
</dbReference>
<dbReference type="EMBL" id="BDDD01000296">
    <property type="protein sequence ID" value="GAV63133.1"/>
    <property type="molecule type" value="Genomic_DNA"/>
</dbReference>
<feature type="signal peptide" evidence="6">
    <location>
        <begin position="1"/>
        <end position="20"/>
    </location>
</feature>
<evidence type="ECO:0000313" key="8">
    <source>
        <dbReference type="EMBL" id="GAV63133.1"/>
    </source>
</evidence>
<comment type="subcellular location">
    <subcellularLocation>
        <location evidence="1">Membrane</location>
        <topology evidence="1">Single-pass membrane protein</topology>
    </subcellularLocation>
</comment>
<dbReference type="OrthoDB" id="2018140at2759"/>
<dbReference type="PANTHER" id="PTHR35285">
    <property type="entry name" value="2-C-METHYL-D-ERYTHRITOL 4-PHOSPHATE CYTIDYLYLTRANSFERASE"/>
    <property type="match status" value="1"/>
</dbReference>
<evidence type="ECO:0000313" key="9">
    <source>
        <dbReference type="Proteomes" id="UP000187406"/>
    </source>
</evidence>
<dbReference type="FunCoup" id="A0A1Q3B5R9">
    <property type="interactions" value="1240"/>
</dbReference>
<keyword evidence="6" id="KW-0732">Signal</keyword>
<evidence type="ECO:0000256" key="2">
    <source>
        <dbReference type="ARBA" id="ARBA00022692"/>
    </source>
</evidence>
<evidence type="ECO:0000256" key="4">
    <source>
        <dbReference type="ARBA" id="ARBA00023136"/>
    </source>
</evidence>
<feature type="transmembrane region" description="Helical" evidence="5">
    <location>
        <begin position="288"/>
        <end position="308"/>
    </location>
</feature>
<evidence type="ECO:0000256" key="1">
    <source>
        <dbReference type="ARBA" id="ARBA00004167"/>
    </source>
</evidence>
<evidence type="ECO:0000259" key="7">
    <source>
        <dbReference type="Pfam" id="PF20520"/>
    </source>
</evidence>
<organism evidence="8 9">
    <name type="scientific">Cephalotus follicularis</name>
    <name type="common">Albany pitcher plant</name>
    <dbReference type="NCBI Taxonomy" id="3775"/>
    <lineage>
        <taxon>Eukaryota</taxon>
        <taxon>Viridiplantae</taxon>
        <taxon>Streptophyta</taxon>
        <taxon>Embryophyta</taxon>
        <taxon>Tracheophyta</taxon>
        <taxon>Spermatophyta</taxon>
        <taxon>Magnoliopsida</taxon>
        <taxon>eudicotyledons</taxon>
        <taxon>Gunneridae</taxon>
        <taxon>Pentapetalae</taxon>
        <taxon>rosids</taxon>
        <taxon>fabids</taxon>
        <taxon>Oxalidales</taxon>
        <taxon>Cephalotaceae</taxon>
        <taxon>Cephalotus</taxon>
    </lineage>
</organism>
<comment type="caution">
    <text evidence="8">The sequence shown here is derived from an EMBL/GenBank/DDBJ whole genome shotgun (WGS) entry which is preliminary data.</text>
</comment>
<dbReference type="STRING" id="3775.A0A1Q3B5R9"/>
<accession>A0A1Q3B5R9</accession>
<keyword evidence="9" id="KW-1185">Reference proteome</keyword>